<keyword evidence="2" id="KW-0472">Membrane</keyword>
<evidence type="ECO:0008006" key="8">
    <source>
        <dbReference type="Google" id="ProtNLM"/>
    </source>
</evidence>
<dbReference type="GO" id="GO:0003824">
    <property type="term" value="F:catalytic activity"/>
    <property type="evidence" value="ECO:0007669"/>
    <property type="project" value="UniProtKB-ARBA"/>
</dbReference>
<feature type="transmembrane region" description="Helical" evidence="2">
    <location>
        <begin position="48"/>
        <end position="68"/>
    </location>
</feature>
<dbReference type="InterPro" id="IPR000160">
    <property type="entry name" value="GGDEF_dom"/>
</dbReference>
<dbReference type="PROSITE" id="PS50112">
    <property type="entry name" value="PAS"/>
    <property type="match status" value="1"/>
</dbReference>
<dbReference type="InterPro" id="IPR013767">
    <property type="entry name" value="PAS_fold"/>
</dbReference>
<comment type="cofactor">
    <cofactor evidence="1">
        <name>Mg(2+)</name>
        <dbReference type="ChEBI" id="CHEBI:18420"/>
    </cofactor>
</comment>
<accession>A0A8D4VN85</accession>
<feature type="domain" description="PAC" evidence="4">
    <location>
        <begin position="295"/>
        <end position="347"/>
    </location>
</feature>
<dbReference type="NCBIfam" id="TIGR00254">
    <property type="entry name" value="GGDEF"/>
    <property type="match status" value="1"/>
</dbReference>
<dbReference type="PROSITE" id="PS50113">
    <property type="entry name" value="PAC"/>
    <property type="match status" value="1"/>
</dbReference>
<feature type="transmembrane region" description="Helical" evidence="2">
    <location>
        <begin position="20"/>
        <end position="42"/>
    </location>
</feature>
<dbReference type="Proteomes" id="UP000824988">
    <property type="component" value="Chromosome"/>
</dbReference>
<dbReference type="AlphaFoldDB" id="A0A8D4VN85"/>
<feature type="transmembrane region" description="Helical" evidence="2">
    <location>
        <begin position="115"/>
        <end position="133"/>
    </location>
</feature>
<dbReference type="InterPro" id="IPR035965">
    <property type="entry name" value="PAS-like_dom_sf"/>
</dbReference>
<dbReference type="SUPFAM" id="SSF55073">
    <property type="entry name" value="Nucleotide cyclase"/>
    <property type="match status" value="1"/>
</dbReference>
<dbReference type="FunFam" id="3.30.70.270:FF:000001">
    <property type="entry name" value="Diguanylate cyclase domain protein"/>
    <property type="match status" value="1"/>
</dbReference>
<dbReference type="PROSITE" id="PS50887">
    <property type="entry name" value="GGDEF"/>
    <property type="match status" value="1"/>
</dbReference>
<proteinExistence type="predicted"/>
<dbReference type="PANTHER" id="PTHR44757:SF2">
    <property type="entry name" value="BIOFILM ARCHITECTURE MAINTENANCE PROTEIN MBAA"/>
    <property type="match status" value="1"/>
</dbReference>
<dbReference type="PANTHER" id="PTHR44757">
    <property type="entry name" value="DIGUANYLATE CYCLASE DGCP"/>
    <property type="match status" value="1"/>
</dbReference>
<dbReference type="KEGG" id="moz:MoryE10_00660"/>
<dbReference type="SUPFAM" id="SSF55785">
    <property type="entry name" value="PYP-like sensor domain (PAS domain)"/>
    <property type="match status" value="1"/>
</dbReference>
<evidence type="ECO:0000259" key="3">
    <source>
        <dbReference type="PROSITE" id="PS50112"/>
    </source>
</evidence>
<dbReference type="Pfam" id="PF00989">
    <property type="entry name" value="PAS"/>
    <property type="match status" value="1"/>
</dbReference>
<keyword evidence="7" id="KW-1185">Reference proteome</keyword>
<dbReference type="CDD" id="cd01949">
    <property type="entry name" value="GGDEF"/>
    <property type="match status" value="1"/>
</dbReference>
<evidence type="ECO:0000259" key="4">
    <source>
        <dbReference type="PROSITE" id="PS50113"/>
    </source>
</evidence>
<dbReference type="InterPro" id="IPR000014">
    <property type="entry name" value="PAS"/>
</dbReference>
<organism evidence="6 7">
    <name type="scientific">Methylogaea oryzae</name>
    <dbReference type="NCBI Taxonomy" id="1295382"/>
    <lineage>
        <taxon>Bacteria</taxon>
        <taxon>Pseudomonadati</taxon>
        <taxon>Pseudomonadota</taxon>
        <taxon>Gammaproteobacteria</taxon>
        <taxon>Methylococcales</taxon>
        <taxon>Methylococcaceae</taxon>
        <taxon>Methylogaea</taxon>
    </lineage>
</organism>
<dbReference type="InterPro" id="IPR000700">
    <property type="entry name" value="PAS-assoc_C"/>
</dbReference>
<evidence type="ECO:0000256" key="2">
    <source>
        <dbReference type="SAM" id="Phobius"/>
    </source>
</evidence>
<evidence type="ECO:0000259" key="5">
    <source>
        <dbReference type="PROSITE" id="PS50887"/>
    </source>
</evidence>
<feature type="transmembrane region" description="Helical" evidence="2">
    <location>
        <begin position="89"/>
        <end position="109"/>
    </location>
</feature>
<dbReference type="Pfam" id="PF00990">
    <property type="entry name" value="GGDEF"/>
    <property type="match status" value="1"/>
</dbReference>
<evidence type="ECO:0000313" key="7">
    <source>
        <dbReference type="Proteomes" id="UP000824988"/>
    </source>
</evidence>
<feature type="transmembrane region" description="Helical" evidence="2">
    <location>
        <begin position="163"/>
        <end position="182"/>
    </location>
</feature>
<dbReference type="CDD" id="cd00130">
    <property type="entry name" value="PAS"/>
    <property type="match status" value="1"/>
</dbReference>
<dbReference type="InterPro" id="IPR029787">
    <property type="entry name" value="Nucleotide_cyclase"/>
</dbReference>
<name>A0A8D4VN85_9GAMM</name>
<dbReference type="SMART" id="SM00091">
    <property type="entry name" value="PAS"/>
    <property type="match status" value="1"/>
</dbReference>
<dbReference type="Gene3D" id="3.30.450.20">
    <property type="entry name" value="PAS domain"/>
    <property type="match status" value="1"/>
</dbReference>
<dbReference type="GO" id="GO:0006355">
    <property type="term" value="P:regulation of DNA-templated transcription"/>
    <property type="evidence" value="ECO:0007669"/>
    <property type="project" value="InterPro"/>
</dbReference>
<dbReference type="EMBL" id="AP019782">
    <property type="protein sequence ID" value="BBL69460.1"/>
    <property type="molecule type" value="Genomic_DNA"/>
</dbReference>
<dbReference type="InterPro" id="IPR043128">
    <property type="entry name" value="Rev_trsase/Diguanyl_cyclase"/>
</dbReference>
<protein>
    <recommendedName>
        <fullName evidence="8">Diguanylate cyclase</fullName>
    </recommendedName>
</protein>
<dbReference type="NCBIfam" id="TIGR00229">
    <property type="entry name" value="sensory_box"/>
    <property type="match status" value="1"/>
</dbReference>
<sequence length="509" mass="56337">MNALDSNLQRKTAVEQVKLLFRHGHTALAGSFACLGLAYYLLKNYVSAPSLFAWSGGMLAIYLVRVFFTARFQRLSARGAITHWQRWKSGYLLGSAAAGTVWGMGTLILPDVVAIEAGFALLIGGMSASSATVHSAVRGGSEVFMLPAMLMMTAYLAGKDGEIYRLMALMMVVHTLVLLCTARRVHDAVRENIRYGLEKDELSESLRHEIELRARDAETIRRSEEELRTILNNMQDVFFREDLEGNLIRLSPSVTSLLGYRPEELLGRKTEELYVDPSIRKDIAVELKQNGGAVFGYRKALKHKNGDMVWVSTNAHYCKDPAGNVVGVEGTARDVTDNKRLEDEMWRLANFDSLTGLPNRRLFYDRLRVAVAQAKRHGKRGALMFVDLDGFKAINDDFGHAAGDAYLCETARRLEGVLRRSDTVARIGGDEFTIIFSEVDSNGHIAGVVDKIQAALAPPMRLHDESRSIAASIGVTVFPDEGDTADELLRAADDKMYAAKTETGGARRR</sequence>
<feature type="transmembrane region" description="Helical" evidence="2">
    <location>
        <begin position="140"/>
        <end position="157"/>
    </location>
</feature>
<evidence type="ECO:0000313" key="6">
    <source>
        <dbReference type="EMBL" id="BBL69460.1"/>
    </source>
</evidence>
<dbReference type="InterPro" id="IPR052155">
    <property type="entry name" value="Biofilm_reg_signaling"/>
</dbReference>
<evidence type="ECO:0000256" key="1">
    <source>
        <dbReference type="ARBA" id="ARBA00001946"/>
    </source>
</evidence>
<keyword evidence="2" id="KW-0812">Transmembrane</keyword>
<reference evidence="6" key="1">
    <citation type="submission" date="2019-06" db="EMBL/GenBank/DDBJ databases">
        <title>Complete genome sequence of Methylogaea oryzae strain JCM16910.</title>
        <authorList>
            <person name="Asakawa S."/>
        </authorList>
    </citation>
    <scope>NUCLEOTIDE SEQUENCE</scope>
    <source>
        <strain evidence="6">E10</strain>
    </source>
</reference>
<dbReference type="RefSeq" id="WP_054774290.1">
    <property type="nucleotide sequence ID" value="NZ_AP019782.1"/>
</dbReference>
<keyword evidence="2" id="KW-1133">Transmembrane helix</keyword>
<dbReference type="SMART" id="SM00267">
    <property type="entry name" value="GGDEF"/>
    <property type="match status" value="1"/>
</dbReference>
<feature type="domain" description="PAS" evidence="3">
    <location>
        <begin position="223"/>
        <end position="278"/>
    </location>
</feature>
<dbReference type="Gene3D" id="3.30.70.270">
    <property type="match status" value="1"/>
</dbReference>
<gene>
    <name evidence="6" type="ORF">MoryE10_00660</name>
</gene>
<feature type="domain" description="GGDEF" evidence="5">
    <location>
        <begin position="379"/>
        <end position="509"/>
    </location>
</feature>